<proteinExistence type="predicted"/>
<keyword evidence="4" id="KW-1185">Reference proteome</keyword>
<dbReference type="Gene3D" id="2.40.160.210">
    <property type="entry name" value="Acyl-CoA thioesterase, double hotdog domain"/>
    <property type="match status" value="1"/>
</dbReference>
<dbReference type="AlphaFoldDB" id="A0A4Y7XDY6"/>
<organism evidence="3 4">
    <name type="scientific">Alkanindiges illinoisensis</name>
    <dbReference type="NCBI Taxonomy" id="197183"/>
    <lineage>
        <taxon>Bacteria</taxon>
        <taxon>Pseudomonadati</taxon>
        <taxon>Pseudomonadota</taxon>
        <taxon>Gammaproteobacteria</taxon>
        <taxon>Moraxellales</taxon>
        <taxon>Moraxellaceae</taxon>
        <taxon>Alkanindiges</taxon>
    </lineage>
</organism>
<dbReference type="InterPro" id="IPR029069">
    <property type="entry name" value="HotDog_dom_sf"/>
</dbReference>
<dbReference type="InterPro" id="IPR049449">
    <property type="entry name" value="TesB_ACOT8-like_N"/>
</dbReference>
<dbReference type="SUPFAM" id="SSF54637">
    <property type="entry name" value="Thioesterase/thiol ester dehydrase-isomerase"/>
    <property type="match status" value="1"/>
</dbReference>
<feature type="domain" description="Acyl-CoA thioesterase-like N-terminal HotDog" evidence="1">
    <location>
        <begin position="21"/>
        <end position="103"/>
    </location>
</feature>
<evidence type="ECO:0000313" key="3">
    <source>
        <dbReference type="EMBL" id="TEU29382.1"/>
    </source>
</evidence>
<dbReference type="InterPro" id="IPR049450">
    <property type="entry name" value="ACOT8-like_C"/>
</dbReference>
<gene>
    <name evidence="3" type="ORF">E2B99_04820</name>
</gene>
<evidence type="ECO:0000259" key="2">
    <source>
        <dbReference type="Pfam" id="PF20789"/>
    </source>
</evidence>
<accession>A0A4Y7XDY6</accession>
<comment type="caution">
    <text evidence="3">The sequence shown here is derived from an EMBL/GenBank/DDBJ whole genome shotgun (WGS) entry which is preliminary data.</text>
</comment>
<dbReference type="OrthoDB" id="1413770at2"/>
<evidence type="ECO:0000313" key="4">
    <source>
        <dbReference type="Proteomes" id="UP000297834"/>
    </source>
</evidence>
<evidence type="ECO:0000259" key="1">
    <source>
        <dbReference type="Pfam" id="PF13622"/>
    </source>
</evidence>
<protein>
    <submittedName>
        <fullName evidence="3">Thioesterase family protein</fullName>
    </submittedName>
</protein>
<dbReference type="InterPro" id="IPR042171">
    <property type="entry name" value="Acyl-CoA_hotdog"/>
</dbReference>
<dbReference type="RefSeq" id="WP_134243825.1">
    <property type="nucleotide sequence ID" value="NZ_SNTY01000014.1"/>
</dbReference>
<sequence length="254" mass="28155">MAYFKRLDETTFLPTAHTGGAWNVKEQHIAPVVGLLTHMLECDCTKRAHGFVIGRLSFDILGTLPLEPISIEIQTLRSGRTIELIEGTVYHNQRPALRARAWLIKPHNTHNLAGTSLLPIPPLDQMPIWEPSTIWAGDFIKSIEIRRVQHQPGRAAYWGKAKQPVLEDEQVSALAQAACLFDIPNGMTVRANPHEIAFPNLDVTVHLFSMPTGEWLGFDTSVSFGNNGLGVNCTILHDQHGPIGTVTQILTIRP</sequence>
<feature type="domain" description="Acyl-CoA thioesterase-like C-terminal" evidence="2">
    <location>
        <begin position="138"/>
        <end position="251"/>
    </location>
</feature>
<reference evidence="3 4" key="1">
    <citation type="submission" date="2019-03" db="EMBL/GenBank/DDBJ databases">
        <title>Alkanindiges illinoisensis: a potential pathogenic isolated from ascites of a gastric cancer patient with abdominal metastasis.</title>
        <authorList>
            <person name="Hu X."/>
            <person name="Yang B."/>
            <person name="Yan X."/>
            <person name="Lin L."/>
            <person name="Zhao H."/>
            <person name="Zhou F."/>
            <person name="Su B."/>
            <person name="Chen J."/>
            <person name="Rui Y."/>
            <person name="Wang Q."/>
            <person name="Zheng L."/>
        </authorList>
    </citation>
    <scope>NUCLEOTIDE SEQUENCE [LARGE SCALE GENOMIC DNA]</scope>
    <source>
        <strain evidence="3 4">NFYY 23406</strain>
    </source>
</reference>
<dbReference type="Pfam" id="PF20789">
    <property type="entry name" value="4HBT_3C"/>
    <property type="match status" value="1"/>
</dbReference>
<dbReference type="EMBL" id="SNTY01000014">
    <property type="protein sequence ID" value="TEU29382.1"/>
    <property type="molecule type" value="Genomic_DNA"/>
</dbReference>
<name>A0A4Y7XDY6_9GAMM</name>
<dbReference type="Pfam" id="PF13622">
    <property type="entry name" value="4HBT_3"/>
    <property type="match status" value="1"/>
</dbReference>
<dbReference type="Proteomes" id="UP000297834">
    <property type="component" value="Unassembled WGS sequence"/>
</dbReference>